<keyword evidence="1" id="KW-0732">Signal</keyword>
<reference evidence="2 3" key="1">
    <citation type="submission" date="2019-10" db="EMBL/GenBank/DDBJ databases">
        <authorList>
            <person name="Palmer J.M."/>
        </authorList>
    </citation>
    <scope>NUCLEOTIDE SEQUENCE [LARGE SCALE GENOMIC DNA]</scope>
    <source>
        <strain evidence="2 3">TWF718</strain>
    </source>
</reference>
<sequence>MWVQPWLLVLFYAVNQGNALGDDGRYGKDKAMTRLSSVNENTPDIEEVTWTWNGVLKSMFSDEKDTCLTLDILGHEEAGSKEFPSPGTKVGVFRCPGSVDGAPAYQRWFIKGRVYHGLDVEPVFEGVIRSDQVTADGRRLCLSYINDPARTPLASWQMVPGEDKPRDWHPQAKYYDWRSTQGTSGVHPMFWNHHKFYTTWGRVFVDYCKTGGKSQTWWIGLSPDEDGGKRRFADDPVRWTWIRPMNMPWRTCDTPQNRDTGKKDDEQPEAWCIHRQDSGCKPNYPYHPGLMRPYIPPDQVDDQTKVQWVMLGCSPTNWMPQLNFGLLNSQGEIKDAIVGTKMKDPRIPPGYVDWDFQPVELKDGQTNFEPVGQRFENFHR</sequence>
<accession>A0AAN8RKH4</accession>
<dbReference type="Proteomes" id="UP001313282">
    <property type="component" value="Unassembled WGS sequence"/>
</dbReference>
<feature type="chain" id="PRO_5043037779" evidence="1">
    <location>
        <begin position="20"/>
        <end position="380"/>
    </location>
</feature>
<name>A0AAN8RKH4_9PEZI</name>
<gene>
    <name evidence="2" type="ORF">TWF718_003777</name>
</gene>
<dbReference type="AlphaFoldDB" id="A0AAN8RKH4"/>
<organism evidence="2 3">
    <name type="scientific">Orbilia javanica</name>
    <dbReference type="NCBI Taxonomy" id="47235"/>
    <lineage>
        <taxon>Eukaryota</taxon>
        <taxon>Fungi</taxon>
        <taxon>Dikarya</taxon>
        <taxon>Ascomycota</taxon>
        <taxon>Pezizomycotina</taxon>
        <taxon>Orbiliomycetes</taxon>
        <taxon>Orbiliales</taxon>
        <taxon>Orbiliaceae</taxon>
        <taxon>Orbilia</taxon>
    </lineage>
</organism>
<evidence type="ECO:0000256" key="1">
    <source>
        <dbReference type="SAM" id="SignalP"/>
    </source>
</evidence>
<evidence type="ECO:0000313" key="3">
    <source>
        <dbReference type="Proteomes" id="UP001313282"/>
    </source>
</evidence>
<comment type="caution">
    <text evidence="2">The sequence shown here is derived from an EMBL/GenBank/DDBJ whole genome shotgun (WGS) entry which is preliminary data.</text>
</comment>
<protein>
    <submittedName>
        <fullName evidence="2">Uncharacterized protein</fullName>
    </submittedName>
</protein>
<feature type="signal peptide" evidence="1">
    <location>
        <begin position="1"/>
        <end position="19"/>
    </location>
</feature>
<evidence type="ECO:0000313" key="2">
    <source>
        <dbReference type="EMBL" id="KAK6350588.1"/>
    </source>
</evidence>
<proteinExistence type="predicted"/>
<keyword evidence="3" id="KW-1185">Reference proteome</keyword>
<dbReference type="EMBL" id="JAVHNR010000002">
    <property type="protein sequence ID" value="KAK6350588.1"/>
    <property type="molecule type" value="Genomic_DNA"/>
</dbReference>